<name>A0A6C2U4P9_PONDE</name>
<evidence type="ECO:0000256" key="1">
    <source>
        <dbReference type="SAM" id="SignalP"/>
    </source>
</evidence>
<evidence type="ECO:0000313" key="2">
    <source>
        <dbReference type="EMBL" id="VGO14875.1"/>
    </source>
</evidence>
<proteinExistence type="predicted"/>
<protein>
    <recommendedName>
        <fullName evidence="4">PEP-CTERM protein-sorting domain-containing protein</fullName>
    </recommendedName>
</protein>
<feature type="chain" id="PRO_5025676699" description="PEP-CTERM protein-sorting domain-containing protein" evidence="1">
    <location>
        <begin position="24"/>
        <end position="356"/>
    </location>
</feature>
<dbReference type="AlphaFoldDB" id="A0A6C2U4P9"/>
<reference evidence="2 3" key="1">
    <citation type="submission" date="2019-04" db="EMBL/GenBank/DDBJ databases">
        <authorList>
            <person name="Van Vliet M D."/>
        </authorList>
    </citation>
    <scope>NUCLEOTIDE SEQUENCE [LARGE SCALE GENOMIC DNA]</scope>
    <source>
        <strain evidence="2 3">F1</strain>
    </source>
</reference>
<dbReference type="EMBL" id="CAAHFG010000002">
    <property type="protein sequence ID" value="VGO14875.1"/>
    <property type="molecule type" value="Genomic_DNA"/>
</dbReference>
<keyword evidence="1" id="KW-0732">Signal</keyword>
<keyword evidence="3" id="KW-1185">Reference proteome</keyword>
<evidence type="ECO:0000313" key="3">
    <source>
        <dbReference type="Proteomes" id="UP000366872"/>
    </source>
</evidence>
<feature type="signal peptide" evidence="1">
    <location>
        <begin position="1"/>
        <end position="23"/>
    </location>
</feature>
<organism evidence="2 3">
    <name type="scientific">Pontiella desulfatans</name>
    <dbReference type="NCBI Taxonomy" id="2750659"/>
    <lineage>
        <taxon>Bacteria</taxon>
        <taxon>Pseudomonadati</taxon>
        <taxon>Kiritimatiellota</taxon>
        <taxon>Kiritimatiellia</taxon>
        <taxon>Kiritimatiellales</taxon>
        <taxon>Pontiellaceae</taxon>
        <taxon>Pontiella</taxon>
    </lineage>
</organism>
<dbReference type="Proteomes" id="UP000366872">
    <property type="component" value="Unassembled WGS sequence"/>
</dbReference>
<evidence type="ECO:0008006" key="4">
    <source>
        <dbReference type="Google" id="ProtNLM"/>
    </source>
</evidence>
<sequence length="356" mass="36593">MITNRVYKGVGAVLLAVCMSATAQMSFDDAEGDHLWTNSANWNTAIPGSTDDAVQTATDGTTLILDSTASVATFNNGNNSTSTFNIVSGGNLTTSGRFDIGNSGSAGVLNVDGGSLSAGGDLQLGRYGSRTGLVNLNSGSITANGQTQLGGWNSGIGQLTINGGIYTANDRFRVGVTGAGMLTMNGGTLNMTGTWGTGNMEIGNGAGDGLLVLNGGTISVNMLTMDSDGAGSARLEVNGGLLDIQNQWGESFNIANGDAEFFVGEGIVTRAGNTISGFTNAVENGYITWDSASTTMQTENWDVSYTNGTGSILFVDYNDANAGKTTMWAAIPEPTALGLIGFVGGSLLWIRRIFTL</sequence>
<accession>A0A6C2U4P9</accession>
<gene>
    <name evidence="2" type="ORF">PDESU_03445</name>
</gene>